<sequence>MRRDREKGRDGVGLGRDDEAGEAYLSIYIPLPPGGGGENTESCRRPPSDDLLLVWRNQLASSTVFSSSRDGQEACYEEKVADAEDTRGYDPKDPEYHTVQGKSSFEHP</sequence>
<feature type="compositionally biased region" description="Basic and acidic residues" evidence="1">
    <location>
        <begin position="70"/>
        <end position="96"/>
    </location>
</feature>
<protein>
    <submittedName>
        <fullName evidence="2">Uncharacterized protein</fullName>
    </submittedName>
</protein>
<accession>A0A8J5VGY2</accession>
<gene>
    <name evidence="2" type="ORF">GUJ93_ZPchr0002g26367</name>
</gene>
<dbReference type="AlphaFoldDB" id="A0A8J5VGY2"/>
<name>A0A8J5VGY2_ZIZPA</name>
<proteinExistence type="predicted"/>
<organism evidence="2 3">
    <name type="scientific">Zizania palustris</name>
    <name type="common">Northern wild rice</name>
    <dbReference type="NCBI Taxonomy" id="103762"/>
    <lineage>
        <taxon>Eukaryota</taxon>
        <taxon>Viridiplantae</taxon>
        <taxon>Streptophyta</taxon>
        <taxon>Embryophyta</taxon>
        <taxon>Tracheophyta</taxon>
        <taxon>Spermatophyta</taxon>
        <taxon>Magnoliopsida</taxon>
        <taxon>Liliopsida</taxon>
        <taxon>Poales</taxon>
        <taxon>Poaceae</taxon>
        <taxon>BOP clade</taxon>
        <taxon>Oryzoideae</taxon>
        <taxon>Oryzeae</taxon>
        <taxon>Zizaniinae</taxon>
        <taxon>Zizania</taxon>
    </lineage>
</organism>
<evidence type="ECO:0000256" key="1">
    <source>
        <dbReference type="SAM" id="MobiDB-lite"/>
    </source>
</evidence>
<evidence type="ECO:0000313" key="3">
    <source>
        <dbReference type="Proteomes" id="UP000729402"/>
    </source>
</evidence>
<keyword evidence="3" id="KW-1185">Reference proteome</keyword>
<evidence type="ECO:0000313" key="2">
    <source>
        <dbReference type="EMBL" id="KAG8059911.1"/>
    </source>
</evidence>
<reference evidence="2" key="2">
    <citation type="submission" date="2021-02" db="EMBL/GenBank/DDBJ databases">
        <authorList>
            <person name="Kimball J.A."/>
            <person name="Haas M.W."/>
            <person name="Macchietto M."/>
            <person name="Kono T."/>
            <person name="Duquette J."/>
            <person name="Shao M."/>
        </authorList>
    </citation>
    <scope>NUCLEOTIDE SEQUENCE</scope>
    <source>
        <tissue evidence="2">Fresh leaf tissue</tissue>
    </source>
</reference>
<dbReference type="Proteomes" id="UP000729402">
    <property type="component" value="Unassembled WGS sequence"/>
</dbReference>
<comment type="caution">
    <text evidence="2">The sequence shown here is derived from an EMBL/GenBank/DDBJ whole genome shotgun (WGS) entry which is preliminary data.</text>
</comment>
<feature type="region of interest" description="Disordered" evidence="1">
    <location>
        <begin position="66"/>
        <end position="108"/>
    </location>
</feature>
<dbReference type="EMBL" id="JAAALK010000287">
    <property type="protein sequence ID" value="KAG8059911.1"/>
    <property type="molecule type" value="Genomic_DNA"/>
</dbReference>
<reference evidence="2" key="1">
    <citation type="journal article" date="2021" name="bioRxiv">
        <title>Whole Genome Assembly and Annotation of Northern Wild Rice, Zizania palustris L., Supports a Whole Genome Duplication in the Zizania Genus.</title>
        <authorList>
            <person name="Haas M."/>
            <person name="Kono T."/>
            <person name="Macchietto M."/>
            <person name="Millas R."/>
            <person name="McGilp L."/>
            <person name="Shao M."/>
            <person name="Duquette J."/>
            <person name="Hirsch C.N."/>
            <person name="Kimball J."/>
        </authorList>
    </citation>
    <scope>NUCLEOTIDE SEQUENCE</scope>
    <source>
        <tissue evidence="2">Fresh leaf tissue</tissue>
    </source>
</reference>